<keyword evidence="3" id="KW-1185">Reference proteome</keyword>
<dbReference type="PROSITE" id="PS52050">
    <property type="entry name" value="WYL"/>
    <property type="match status" value="1"/>
</dbReference>
<dbReference type="Proteomes" id="UP000198675">
    <property type="component" value="Chromosome I"/>
</dbReference>
<dbReference type="RefSeq" id="WP_082469371.1">
    <property type="nucleotide sequence ID" value="NZ_LT629797.1"/>
</dbReference>
<organism evidence="2 3">
    <name type="scientific">Pseudomonas sihuiensis</name>
    <dbReference type="NCBI Taxonomy" id="1274359"/>
    <lineage>
        <taxon>Bacteria</taxon>
        <taxon>Pseudomonadati</taxon>
        <taxon>Pseudomonadota</taxon>
        <taxon>Gammaproteobacteria</taxon>
        <taxon>Pseudomonadales</taxon>
        <taxon>Pseudomonadaceae</taxon>
        <taxon>Pseudomonas</taxon>
    </lineage>
</organism>
<evidence type="ECO:0000313" key="3">
    <source>
        <dbReference type="Proteomes" id="UP000198675"/>
    </source>
</evidence>
<name>A0A1H2MKK7_9PSED</name>
<gene>
    <name evidence="2" type="ORF">SAMN05216363_3632</name>
</gene>
<proteinExistence type="predicted"/>
<accession>A0A1H2MKK7</accession>
<dbReference type="AlphaFoldDB" id="A0A1H2MKK7"/>
<dbReference type="EMBL" id="LT629797">
    <property type="protein sequence ID" value="SDU93740.1"/>
    <property type="molecule type" value="Genomic_DNA"/>
</dbReference>
<evidence type="ECO:0000313" key="2">
    <source>
        <dbReference type="EMBL" id="SDU93740.1"/>
    </source>
</evidence>
<reference evidence="3" key="1">
    <citation type="submission" date="2016-10" db="EMBL/GenBank/DDBJ databases">
        <authorList>
            <person name="Varghese N."/>
            <person name="Submissions S."/>
        </authorList>
    </citation>
    <scope>NUCLEOTIDE SEQUENCE [LARGE SCALE GENOMIC DNA]</scope>
    <source>
        <strain evidence="3">KCTC 32246</strain>
    </source>
</reference>
<protein>
    <submittedName>
        <fullName evidence="2">WYL domain-containing protein</fullName>
    </submittedName>
</protein>
<evidence type="ECO:0000259" key="1">
    <source>
        <dbReference type="Pfam" id="PF13280"/>
    </source>
</evidence>
<sequence length="100" mass="11304">MNQQIIERAIREKSVVTFNYGGHSRHVEPHILGVNGGSLQLLGYQIGGSSRSGGPLPEWRRFELDRITNLSITTRKFSGRRSFPSGRHSSWDRKIIIVDS</sequence>
<feature type="domain" description="WYL" evidence="1">
    <location>
        <begin position="5"/>
        <end position="70"/>
    </location>
</feature>
<dbReference type="InterPro" id="IPR026881">
    <property type="entry name" value="WYL_dom"/>
</dbReference>
<dbReference type="Pfam" id="PF13280">
    <property type="entry name" value="WYL"/>
    <property type="match status" value="1"/>
</dbReference>